<dbReference type="InterPro" id="IPR013783">
    <property type="entry name" value="Ig-like_fold"/>
</dbReference>
<evidence type="ECO:0000256" key="2">
    <source>
        <dbReference type="ARBA" id="ARBA00022801"/>
    </source>
</evidence>
<feature type="domain" description="Fibronectin type III-like" evidence="3">
    <location>
        <begin position="28"/>
        <end position="97"/>
    </location>
</feature>
<evidence type="ECO:0000256" key="1">
    <source>
        <dbReference type="ARBA" id="ARBA00005336"/>
    </source>
</evidence>
<dbReference type="GO" id="GO:0016787">
    <property type="term" value="F:hydrolase activity"/>
    <property type="evidence" value="ECO:0007669"/>
    <property type="project" value="UniProtKB-KW"/>
</dbReference>
<protein>
    <recommendedName>
        <fullName evidence="3">Fibronectin type III-like domain-containing protein</fullName>
    </recommendedName>
</protein>
<dbReference type="InterPro" id="IPR050288">
    <property type="entry name" value="Cellulose_deg_GH3"/>
</dbReference>
<dbReference type="Gene3D" id="2.60.40.10">
    <property type="entry name" value="Immunoglobulins"/>
    <property type="match status" value="1"/>
</dbReference>
<reference evidence="4" key="1">
    <citation type="submission" date="2024-06" db="EMBL/GenBank/DDBJ databases">
        <authorList>
            <consortium name="consrtm"/>
            <person name="Uemura M."/>
            <person name="Terahara T."/>
        </authorList>
    </citation>
    <scope>NUCLEOTIDE SEQUENCE</scope>
    <source>
        <strain evidence="4">KM77-8</strain>
    </source>
</reference>
<comment type="similarity">
    <text evidence="1">Belongs to the glycosyl hydrolase 3 family.</text>
</comment>
<dbReference type="SMART" id="SM01217">
    <property type="entry name" value="Fn3_like"/>
    <property type="match status" value="1"/>
</dbReference>
<dbReference type="GO" id="GO:0005975">
    <property type="term" value="P:carbohydrate metabolic process"/>
    <property type="evidence" value="ECO:0007669"/>
    <property type="project" value="UniProtKB-ARBA"/>
</dbReference>
<organism evidence="4">
    <name type="scientific">Streptomyces haneummycinicus</name>
    <dbReference type="NCBI Taxonomy" id="3074435"/>
    <lineage>
        <taxon>Bacteria</taxon>
        <taxon>Bacillati</taxon>
        <taxon>Actinomycetota</taxon>
        <taxon>Actinomycetes</taxon>
        <taxon>Kitasatosporales</taxon>
        <taxon>Streptomycetaceae</taxon>
        <taxon>Streptomyces</taxon>
    </lineage>
</organism>
<evidence type="ECO:0000313" key="4">
    <source>
        <dbReference type="EMBL" id="BFO16249.1"/>
    </source>
</evidence>
<dbReference type="Pfam" id="PF14310">
    <property type="entry name" value="Fn3-like"/>
    <property type="match status" value="1"/>
</dbReference>
<proteinExistence type="inferred from homology"/>
<evidence type="ECO:0000259" key="3">
    <source>
        <dbReference type="SMART" id="SM01217"/>
    </source>
</evidence>
<dbReference type="AlphaFoldDB" id="A0AAT9HFR8"/>
<dbReference type="EMBL" id="AP035768">
    <property type="protein sequence ID" value="BFO16249.1"/>
    <property type="molecule type" value="Genomic_DNA"/>
</dbReference>
<name>A0AAT9HFR8_9ACTN</name>
<dbReference type="PANTHER" id="PTHR42715:SF10">
    <property type="entry name" value="BETA-GLUCOSIDASE"/>
    <property type="match status" value="1"/>
</dbReference>
<dbReference type="PANTHER" id="PTHR42715">
    <property type="entry name" value="BETA-GLUCOSIDASE"/>
    <property type="match status" value="1"/>
</dbReference>
<sequence length="129" mass="14008">MRGQEAPTDGGFALSFTVRNTGGRPGTEVVQLYLHDPVASVVQPVQRLIGYTRVALEPGEARRLAVTVPADLASFTGRDGRRVVEPGELELRLSASSADPRLTARVTLTGPERHVDHTRHLYATIVKEP</sequence>
<dbReference type="InterPro" id="IPR026891">
    <property type="entry name" value="Fn3-like"/>
</dbReference>
<accession>A0AAT9HFR8</accession>
<gene>
    <name evidence="4" type="ORF">SHKM778_26370</name>
</gene>
<keyword evidence="2" id="KW-0378">Hydrolase</keyword>
<reference evidence="4" key="2">
    <citation type="submission" date="2024-07" db="EMBL/GenBank/DDBJ databases">
        <title>Streptomyces haneummycinica sp. nov., a new antibiotic-producing actinobacterium isolated from marine sediment.</title>
        <authorList>
            <person name="Uemura M."/>
            <person name="Hamada M."/>
            <person name="Hirano S."/>
            <person name="Kobayashi K."/>
            <person name="Ohshiro T."/>
            <person name="Kobayashi T."/>
            <person name="Terahara T."/>
        </authorList>
    </citation>
    <scope>NUCLEOTIDE SEQUENCE</scope>
    <source>
        <strain evidence="4">KM77-8</strain>
    </source>
</reference>